<evidence type="ECO:0000313" key="3">
    <source>
        <dbReference type="Proteomes" id="UP001064971"/>
    </source>
</evidence>
<evidence type="ECO:0000313" key="2">
    <source>
        <dbReference type="EMBL" id="BDP42904.1"/>
    </source>
</evidence>
<name>A0ABN6RJ72_9DEIO</name>
<dbReference type="EMBL" id="AP026560">
    <property type="protein sequence ID" value="BDP42904.1"/>
    <property type="molecule type" value="Genomic_DNA"/>
</dbReference>
<evidence type="ECO:0000256" key="1">
    <source>
        <dbReference type="SAM" id="MobiDB-lite"/>
    </source>
</evidence>
<reference evidence="2" key="1">
    <citation type="submission" date="2022-07" db="EMBL/GenBank/DDBJ databases">
        <title>Complete Genome Sequence of the Radioresistant Bacterium Deinococcus aetherius ST0316, Isolated from the Air Dust collected in Lower Stratosphere above Japan.</title>
        <authorList>
            <person name="Satoh K."/>
            <person name="Hagiwara K."/>
            <person name="Katsumata K."/>
            <person name="Kubo A."/>
            <person name="Yokobori S."/>
            <person name="Yamagishi A."/>
            <person name="Oono Y."/>
            <person name="Narumi I."/>
        </authorList>
    </citation>
    <scope>NUCLEOTIDE SEQUENCE</scope>
    <source>
        <strain evidence="2">ST0316</strain>
    </source>
</reference>
<organism evidence="2 3">
    <name type="scientific">Deinococcus aetherius</name>
    <dbReference type="NCBI Taxonomy" id="200252"/>
    <lineage>
        <taxon>Bacteria</taxon>
        <taxon>Thermotogati</taxon>
        <taxon>Deinococcota</taxon>
        <taxon>Deinococci</taxon>
        <taxon>Deinococcales</taxon>
        <taxon>Deinococcaceae</taxon>
        <taxon>Deinococcus</taxon>
    </lineage>
</organism>
<protein>
    <submittedName>
        <fullName evidence="2">Uncharacterized protein</fullName>
    </submittedName>
</protein>
<sequence>MDASNHRVAHNAVRAGQRYYASRRKGASRRMRRAWRGDRTVAAFEALVQAAQRMAEAVRRIVEGVAGLGRALTQMLAPLRDPSRPLIDRVRESMVLWPDATPSQVAYLVGEERVRLVTLVMLGVVLDVGRSRVAATPTTPPLPGTSTRPEDLPPASLRASRSDGDA</sequence>
<dbReference type="Proteomes" id="UP001064971">
    <property type="component" value="Chromosome"/>
</dbReference>
<proteinExistence type="predicted"/>
<feature type="region of interest" description="Disordered" evidence="1">
    <location>
        <begin position="134"/>
        <end position="166"/>
    </location>
</feature>
<accession>A0ABN6RJ72</accession>
<keyword evidence="3" id="KW-1185">Reference proteome</keyword>
<dbReference type="RefSeq" id="WP_264775580.1">
    <property type="nucleotide sequence ID" value="NZ_AP026560.1"/>
</dbReference>
<gene>
    <name evidence="2" type="ORF">DAETH_28730</name>
</gene>